<gene>
    <name evidence="2" type="ORF">HOP61_16255</name>
</gene>
<dbReference type="Pfam" id="PF06904">
    <property type="entry name" value="Extensin-like_C"/>
    <property type="match status" value="1"/>
</dbReference>
<evidence type="ECO:0000313" key="2">
    <source>
        <dbReference type="EMBL" id="MCE8052847.1"/>
    </source>
</evidence>
<dbReference type="EMBL" id="JABFTS010000007">
    <property type="protein sequence ID" value="MCE8052847.1"/>
    <property type="molecule type" value="Genomic_DNA"/>
</dbReference>
<organism evidence="2 3">
    <name type="scientific">Billgrantia desiderata</name>
    <dbReference type="NCBI Taxonomy" id="52021"/>
    <lineage>
        <taxon>Bacteria</taxon>
        <taxon>Pseudomonadati</taxon>
        <taxon>Pseudomonadota</taxon>
        <taxon>Gammaproteobacteria</taxon>
        <taxon>Oceanospirillales</taxon>
        <taxon>Halomonadaceae</taxon>
        <taxon>Billgrantia</taxon>
    </lineage>
</organism>
<feature type="domain" description="Extensin-like C-terminal" evidence="1">
    <location>
        <begin position="59"/>
        <end position="232"/>
    </location>
</feature>
<reference evidence="2" key="1">
    <citation type="submission" date="2020-05" db="EMBL/GenBank/DDBJ databases">
        <authorList>
            <person name="Wang L."/>
            <person name="Shao Z."/>
        </authorList>
    </citation>
    <scope>NUCLEOTIDE SEQUENCE</scope>
    <source>
        <strain evidence="2">MCCC 1A05776</strain>
    </source>
</reference>
<reference evidence="2" key="2">
    <citation type="journal article" date="2021" name="Front. Microbiol.">
        <title>Aerobic Denitrification and Heterotrophic Sulfur Oxidation in the Genus Halomonas Revealed by Six Novel Species Characterizations and Genome-Based Analysis.</title>
        <authorList>
            <person name="Wang L."/>
            <person name="Shao Z."/>
        </authorList>
    </citation>
    <scope>NUCLEOTIDE SEQUENCE</scope>
    <source>
        <strain evidence="2">MCCC 1A05776</strain>
    </source>
</reference>
<name>A0AAW4YXQ5_9GAMM</name>
<sequence>MRFLLVLIVLTALAAAAWWQFEERIPRHWHPWAPLHVDDPLTPVTKWKLHRLAEDREGCLAALATVPEGALRMTPLDDHEPVSGCPLENVVRVHGSEVEFNASFVARCPLALAWVMYERQRLQPAAEAHFDTRVARVEHFGSFACRNVYGREGGRLSEHATAEALDVAAFHLADGRRITLIDDWDDANARGDFLRDARDGACDLFGNVLGPEYNRAHADHFHFGMRGFRLCR</sequence>
<evidence type="ECO:0000259" key="1">
    <source>
        <dbReference type="Pfam" id="PF06904"/>
    </source>
</evidence>
<accession>A0AAW4YXQ5</accession>
<dbReference type="InterPro" id="IPR009683">
    <property type="entry name" value="Extensin-like_C"/>
</dbReference>
<dbReference type="Proteomes" id="UP001320178">
    <property type="component" value="Unassembled WGS sequence"/>
</dbReference>
<proteinExistence type="predicted"/>
<dbReference type="RefSeq" id="WP_234240198.1">
    <property type="nucleotide sequence ID" value="NZ_JABFTS010000007.1"/>
</dbReference>
<comment type="caution">
    <text evidence="2">The sequence shown here is derived from an EMBL/GenBank/DDBJ whole genome shotgun (WGS) entry which is preliminary data.</text>
</comment>
<evidence type="ECO:0000313" key="3">
    <source>
        <dbReference type="Proteomes" id="UP001320178"/>
    </source>
</evidence>
<protein>
    <submittedName>
        <fullName evidence="2">Extensin family protein</fullName>
    </submittedName>
</protein>
<dbReference type="AlphaFoldDB" id="A0AAW4YXQ5"/>